<feature type="region of interest" description="Disordered" evidence="10">
    <location>
        <begin position="302"/>
        <end position="365"/>
    </location>
</feature>
<evidence type="ECO:0000256" key="8">
    <source>
        <dbReference type="PIRSR" id="PIRSR618044-2"/>
    </source>
</evidence>
<evidence type="ECO:0000256" key="10">
    <source>
        <dbReference type="SAM" id="MobiDB-lite"/>
    </source>
</evidence>
<dbReference type="GO" id="GO:0009252">
    <property type="term" value="P:peptidoglycan biosynthetic process"/>
    <property type="evidence" value="ECO:0007669"/>
    <property type="project" value="UniProtKB-KW"/>
</dbReference>
<gene>
    <name evidence="13" type="ORF">SAMN04488557_0073</name>
</gene>
<evidence type="ECO:0000256" key="2">
    <source>
        <dbReference type="ARBA" id="ARBA00022729"/>
    </source>
</evidence>
<organism evidence="13 14">
    <name type="scientific">Hyphomicrobium facile</name>
    <dbReference type="NCBI Taxonomy" id="51670"/>
    <lineage>
        <taxon>Bacteria</taxon>
        <taxon>Pseudomonadati</taxon>
        <taxon>Pseudomonadota</taxon>
        <taxon>Alphaproteobacteria</taxon>
        <taxon>Hyphomicrobiales</taxon>
        <taxon>Hyphomicrobiaceae</taxon>
        <taxon>Hyphomicrobium</taxon>
    </lineage>
</organism>
<dbReference type="Pfam" id="PF00768">
    <property type="entry name" value="Peptidase_S11"/>
    <property type="match status" value="1"/>
</dbReference>
<feature type="active site" evidence="7">
    <location>
        <position position="111"/>
    </location>
</feature>
<dbReference type="PRINTS" id="PR00725">
    <property type="entry name" value="DADACBPTASE1"/>
</dbReference>
<evidence type="ECO:0000256" key="1">
    <source>
        <dbReference type="ARBA" id="ARBA00007164"/>
    </source>
</evidence>
<dbReference type="AlphaFoldDB" id="A0A1I7MTK6"/>
<keyword evidence="5" id="KW-0573">Peptidoglycan synthesis</keyword>
<dbReference type="PANTHER" id="PTHR21581">
    <property type="entry name" value="D-ALANYL-D-ALANINE CARBOXYPEPTIDASE"/>
    <property type="match status" value="1"/>
</dbReference>
<evidence type="ECO:0000256" key="6">
    <source>
        <dbReference type="ARBA" id="ARBA00023316"/>
    </source>
</evidence>
<dbReference type="EMBL" id="FPCH01000001">
    <property type="protein sequence ID" value="SFV25734.1"/>
    <property type="molecule type" value="Genomic_DNA"/>
</dbReference>
<accession>A0A1I7MTK6</accession>
<evidence type="ECO:0000256" key="4">
    <source>
        <dbReference type="ARBA" id="ARBA00022960"/>
    </source>
</evidence>
<feature type="chain" id="PRO_5011613731" evidence="11">
    <location>
        <begin position="25"/>
        <end position="365"/>
    </location>
</feature>
<feature type="active site" description="Proton acceptor" evidence="7">
    <location>
        <position position="54"/>
    </location>
</feature>
<comment type="similarity">
    <text evidence="1 9">Belongs to the peptidase S11 family.</text>
</comment>
<feature type="compositionally biased region" description="Basic and acidic residues" evidence="10">
    <location>
        <begin position="318"/>
        <end position="328"/>
    </location>
</feature>
<feature type="compositionally biased region" description="Basic residues" evidence="10">
    <location>
        <begin position="302"/>
        <end position="314"/>
    </location>
</feature>
<evidence type="ECO:0000259" key="12">
    <source>
        <dbReference type="Pfam" id="PF00768"/>
    </source>
</evidence>
<dbReference type="RefSeq" id="WP_092866013.1">
    <property type="nucleotide sequence ID" value="NZ_FPCH01000001.1"/>
</dbReference>
<dbReference type="InterPro" id="IPR018044">
    <property type="entry name" value="Peptidase_S11"/>
</dbReference>
<dbReference type="Proteomes" id="UP000199423">
    <property type="component" value="Unassembled WGS sequence"/>
</dbReference>
<dbReference type="PANTHER" id="PTHR21581:SF6">
    <property type="entry name" value="TRAFFICKING PROTEIN PARTICLE COMPLEX SUBUNIT 12"/>
    <property type="match status" value="1"/>
</dbReference>
<feature type="signal peptide" evidence="11">
    <location>
        <begin position="1"/>
        <end position="24"/>
    </location>
</feature>
<dbReference type="GO" id="GO:0006508">
    <property type="term" value="P:proteolysis"/>
    <property type="evidence" value="ECO:0007669"/>
    <property type="project" value="InterPro"/>
</dbReference>
<name>A0A1I7MTK6_9HYPH</name>
<dbReference type="InterPro" id="IPR001967">
    <property type="entry name" value="Peptidase_S11_N"/>
</dbReference>
<dbReference type="GO" id="GO:0008360">
    <property type="term" value="P:regulation of cell shape"/>
    <property type="evidence" value="ECO:0007669"/>
    <property type="project" value="UniProtKB-KW"/>
</dbReference>
<dbReference type="InterPro" id="IPR012338">
    <property type="entry name" value="Beta-lactam/transpept-like"/>
</dbReference>
<evidence type="ECO:0000256" key="7">
    <source>
        <dbReference type="PIRSR" id="PIRSR618044-1"/>
    </source>
</evidence>
<evidence type="ECO:0000256" key="9">
    <source>
        <dbReference type="RuleBase" id="RU004016"/>
    </source>
</evidence>
<dbReference type="GO" id="GO:0071555">
    <property type="term" value="P:cell wall organization"/>
    <property type="evidence" value="ECO:0007669"/>
    <property type="project" value="UniProtKB-KW"/>
</dbReference>
<feature type="active site" description="Acyl-ester intermediate" evidence="7">
    <location>
        <position position="51"/>
    </location>
</feature>
<keyword evidence="4" id="KW-0133">Cell shape</keyword>
<dbReference type="GO" id="GO:0009002">
    <property type="term" value="F:serine-type D-Ala-D-Ala carboxypeptidase activity"/>
    <property type="evidence" value="ECO:0007669"/>
    <property type="project" value="InterPro"/>
</dbReference>
<keyword evidence="3" id="KW-0378">Hydrolase</keyword>
<dbReference type="Gene3D" id="3.40.710.10">
    <property type="entry name" value="DD-peptidase/beta-lactamase superfamily"/>
    <property type="match status" value="1"/>
</dbReference>
<dbReference type="STRING" id="51670.SAMN04488557_0073"/>
<evidence type="ECO:0000313" key="14">
    <source>
        <dbReference type="Proteomes" id="UP000199423"/>
    </source>
</evidence>
<proteinExistence type="inferred from homology"/>
<keyword evidence="6" id="KW-0961">Cell wall biogenesis/degradation</keyword>
<sequence length="365" mass="38759">MRSRAAWIVATLLIWLTASPPASANPTLLFEPATGKILYAEDVDDIWHPASLTKLMTAYVAFEAIKEGKIRLDDKIPCSLVATLQPPSKVGLNVGATLSVEQALQAVIIKSANDVTVMLAEAVSGSESAFIDRMNATARRLGMTHTNFVNTNGLPDPGQLTSARDIAKIARAVVSDYPQYASYWAMPDMRIGKRRLGSHNALLRTFEGADGLKTGFTCDSGYNVVASATRDGRRLMAVVLGESSGNERAIRAASLLEYGFQTYDWKQLFNTTTIDTLPMDPSAKGITTVRDTVAAWGCGAHKRHTATGKHKSKSKVATSKDKSAKKSGDAAGDARSALKGPDTEGASSNSSAGAAQPQAAQASPE</sequence>
<keyword evidence="14" id="KW-1185">Reference proteome</keyword>
<dbReference type="SUPFAM" id="SSF56601">
    <property type="entry name" value="beta-lactamase/transpeptidase-like"/>
    <property type="match status" value="1"/>
</dbReference>
<keyword evidence="2 11" id="KW-0732">Signal</keyword>
<evidence type="ECO:0000313" key="13">
    <source>
        <dbReference type="EMBL" id="SFV25734.1"/>
    </source>
</evidence>
<feature type="compositionally biased region" description="Low complexity" evidence="10">
    <location>
        <begin position="345"/>
        <end position="365"/>
    </location>
</feature>
<feature type="binding site" evidence="8">
    <location>
        <position position="213"/>
    </location>
    <ligand>
        <name>substrate</name>
    </ligand>
</feature>
<protein>
    <submittedName>
        <fullName evidence="13">D-alanyl-D-alanine carboxypeptidase</fullName>
    </submittedName>
</protein>
<reference evidence="14" key="1">
    <citation type="submission" date="2016-10" db="EMBL/GenBank/DDBJ databases">
        <authorList>
            <person name="Varghese N."/>
            <person name="Submissions S."/>
        </authorList>
    </citation>
    <scope>NUCLEOTIDE SEQUENCE [LARGE SCALE GENOMIC DNA]</scope>
    <source>
        <strain evidence="14">DSM 1565</strain>
    </source>
</reference>
<evidence type="ECO:0000256" key="3">
    <source>
        <dbReference type="ARBA" id="ARBA00022801"/>
    </source>
</evidence>
<evidence type="ECO:0000256" key="5">
    <source>
        <dbReference type="ARBA" id="ARBA00022984"/>
    </source>
</evidence>
<keyword evidence="13" id="KW-0645">Protease</keyword>
<feature type="domain" description="Peptidase S11 D-alanyl-D-alanine carboxypeptidase A N-terminal" evidence="12">
    <location>
        <begin position="20"/>
        <end position="243"/>
    </location>
</feature>
<evidence type="ECO:0000256" key="11">
    <source>
        <dbReference type="SAM" id="SignalP"/>
    </source>
</evidence>
<dbReference type="OrthoDB" id="9795979at2"/>
<keyword evidence="13" id="KW-0121">Carboxypeptidase</keyword>